<sequence length="331" mass="35226">MSTGLMIGIDIGGTKTLMIVTNREGSILAQHKQPTIQARQPSAFFMALFEQVHHILSTIDCTIADIEGIGIGLPGAVNVATGVITHIPALPLDGVSLIKQIEPFYQGALYLDNDVNVAALGEHWQGAGIEKKHMIMLTVGTGIGGAVILNDTLFRGADYTAGEVSYFVVDHQPEQRSLEVVNSHEFGRFESHASGTGIGIYARQWLTSQQADATHPIVVHAGGDIQQVQAVDVLMLAQAGNSDAKEIMNVPIDYMAAGIANMISLLNPECVVIGGGVADSSYYIEQLSQRIQQFTPIHAQLVPAVLGNVAGALGAVYGVLNDPLMMNPHSR</sequence>
<dbReference type="RefSeq" id="WP_069327998.1">
    <property type="nucleotide sequence ID" value="NZ_MDER01000044.1"/>
</dbReference>
<dbReference type="Gene3D" id="3.30.420.40">
    <property type="match status" value="2"/>
</dbReference>
<proteinExistence type="inferred from homology"/>
<dbReference type="SUPFAM" id="SSF53067">
    <property type="entry name" value="Actin-like ATPase domain"/>
    <property type="match status" value="1"/>
</dbReference>
<dbReference type="InterPro" id="IPR043129">
    <property type="entry name" value="ATPase_NBD"/>
</dbReference>
<evidence type="ECO:0000313" key="3">
    <source>
        <dbReference type="Proteomes" id="UP000094578"/>
    </source>
</evidence>
<comment type="similarity">
    <text evidence="1">Belongs to the ROK (NagC/XylR) family.</text>
</comment>
<evidence type="ECO:0000256" key="1">
    <source>
        <dbReference type="ARBA" id="ARBA00006479"/>
    </source>
</evidence>
<dbReference type="AlphaFoldDB" id="A0A1E3L2C4"/>
<dbReference type="GO" id="GO:0004340">
    <property type="term" value="F:glucokinase activity"/>
    <property type="evidence" value="ECO:0007669"/>
    <property type="project" value="UniProtKB-EC"/>
</dbReference>
<gene>
    <name evidence="2" type="ORF">PTI45_02585</name>
</gene>
<accession>A0A1E3L2C4</accession>
<comment type="caution">
    <text evidence="2">The sequence shown here is derived from an EMBL/GenBank/DDBJ whole genome shotgun (WGS) entry which is preliminary data.</text>
</comment>
<evidence type="ECO:0000313" key="2">
    <source>
        <dbReference type="EMBL" id="ODP27947.1"/>
    </source>
</evidence>
<keyword evidence="2" id="KW-0808">Transferase</keyword>
<protein>
    <submittedName>
        <fullName evidence="2">Glucokinase</fullName>
        <ecNumber evidence="2">2.7.1.2</ecNumber>
    </submittedName>
</protein>
<dbReference type="Pfam" id="PF00480">
    <property type="entry name" value="ROK"/>
    <property type="match status" value="1"/>
</dbReference>
<name>A0A1E3L2C4_9BACL</name>
<keyword evidence="2" id="KW-0418">Kinase</keyword>
<dbReference type="InterPro" id="IPR000600">
    <property type="entry name" value="ROK"/>
</dbReference>
<dbReference type="PANTHER" id="PTHR18964:SF149">
    <property type="entry name" value="BIFUNCTIONAL UDP-N-ACETYLGLUCOSAMINE 2-EPIMERASE_N-ACETYLMANNOSAMINE KINASE"/>
    <property type="match status" value="1"/>
</dbReference>
<dbReference type="EC" id="2.7.1.2" evidence="2"/>
<dbReference type="EMBL" id="MDER01000044">
    <property type="protein sequence ID" value="ODP27947.1"/>
    <property type="molecule type" value="Genomic_DNA"/>
</dbReference>
<dbReference type="STRING" id="1886670.PTI45_02585"/>
<dbReference type="Proteomes" id="UP000094578">
    <property type="component" value="Unassembled WGS sequence"/>
</dbReference>
<organism evidence="2 3">
    <name type="scientific">Paenibacillus nuruki</name>
    <dbReference type="NCBI Taxonomy" id="1886670"/>
    <lineage>
        <taxon>Bacteria</taxon>
        <taxon>Bacillati</taxon>
        <taxon>Bacillota</taxon>
        <taxon>Bacilli</taxon>
        <taxon>Bacillales</taxon>
        <taxon>Paenibacillaceae</taxon>
        <taxon>Paenibacillus</taxon>
    </lineage>
</organism>
<dbReference type="PANTHER" id="PTHR18964">
    <property type="entry name" value="ROK (REPRESSOR, ORF, KINASE) FAMILY"/>
    <property type="match status" value="1"/>
</dbReference>
<keyword evidence="3" id="KW-1185">Reference proteome</keyword>
<reference evidence="2 3" key="1">
    <citation type="submission" date="2016-08" db="EMBL/GenBank/DDBJ databases">
        <title>Genome sequencing of Paenibacillus sp. TI45-13ar, isolated from Korean traditional nuruk.</title>
        <authorList>
            <person name="Kim S.-J."/>
        </authorList>
    </citation>
    <scope>NUCLEOTIDE SEQUENCE [LARGE SCALE GENOMIC DNA]</scope>
    <source>
        <strain evidence="2 3">TI45-13ar</strain>
    </source>
</reference>